<organism evidence="2 3">
    <name type="scientific">Sphingomonas canadensis</name>
    <dbReference type="NCBI Taxonomy" id="1219257"/>
    <lineage>
        <taxon>Bacteria</taxon>
        <taxon>Pseudomonadati</taxon>
        <taxon>Pseudomonadota</taxon>
        <taxon>Alphaproteobacteria</taxon>
        <taxon>Sphingomonadales</taxon>
        <taxon>Sphingomonadaceae</taxon>
        <taxon>Sphingomonas</taxon>
    </lineage>
</organism>
<accession>A0ABW3HB08</accession>
<evidence type="ECO:0000256" key="1">
    <source>
        <dbReference type="SAM" id="Coils"/>
    </source>
</evidence>
<dbReference type="InterPro" id="IPR009579">
    <property type="entry name" value="DUF1192"/>
</dbReference>
<proteinExistence type="predicted"/>
<name>A0ABW3HB08_9SPHN</name>
<keyword evidence="3" id="KW-1185">Reference proteome</keyword>
<dbReference type="RefSeq" id="WP_264944069.1">
    <property type="nucleotide sequence ID" value="NZ_JAPDRA010000004.1"/>
</dbReference>
<evidence type="ECO:0000313" key="2">
    <source>
        <dbReference type="EMBL" id="MFD0946821.1"/>
    </source>
</evidence>
<keyword evidence="1" id="KW-0175">Coiled coil</keyword>
<reference evidence="3" key="1">
    <citation type="journal article" date="2019" name="Int. J. Syst. Evol. Microbiol.">
        <title>The Global Catalogue of Microorganisms (GCM) 10K type strain sequencing project: providing services to taxonomists for standard genome sequencing and annotation.</title>
        <authorList>
            <consortium name="The Broad Institute Genomics Platform"/>
            <consortium name="The Broad Institute Genome Sequencing Center for Infectious Disease"/>
            <person name="Wu L."/>
            <person name="Ma J."/>
        </authorList>
    </citation>
    <scope>NUCLEOTIDE SEQUENCE [LARGE SCALE GENOMIC DNA]</scope>
    <source>
        <strain evidence="3">CCUG 62982</strain>
    </source>
</reference>
<dbReference type="Proteomes" id="UP001596977">
    <property type="component" value="Unassembled WGS sequence"/>
</dbReference>
<gene>
    <name evidence="2" type="ORF">ACFQ1E_10770</name>
</gene>
<feature type="coiled-coil region" evidence="1">
    <location>
        <begin position="28"/>
        <end position="55"/>
    </location>
</feature>
<comment type="caution">
    <text evidence="2">The sequence shown here is derived from an EMBL/GenBank/DDBJ whole genome shotgun (WGS) entry which is preliminary data.</text>
</comment>
<evidence type="ECO:0000313" key="3">
    <source>
        <dbReference type="Proteomes" id="UP001596977"/>
    </source>
</evidence>
<sequence>MDLEENLPRRKQDLLAELARQDLDPLSVEELNERVAALEAEIVRTKARMERAVNHRASADSLFKR</sequence>
<dbReference type="Pfam" id="PF06698">
    <property type="entry name" value="DUF1192"/>
    <property type="match status" value="1"/>
</dbReference>
<protein>
    <submittedName>
        <fullName evidence="2">DUF1192 domain-containing protein</fullName>
    </submittedName>
</protein>
<dbReference type="EMBL" id="JBHTJG010000004">
    <property type="protein sequence ID" value="MFD0946821.1"/>
    <property type="molecule type" value="Genomic_DNA"/>
</dbReference>